<dbReference type="InterPro" id="IPR000866">
    <property type="entry name" value="AhpC/TSA"/>
</dbReference>
<dbReference type="RefSeq" id="WP_344250794.1">
    <property type="nucleotide sequence ID" value="NZ_BAAAPM010000010.1"/>
</dbReference>
<dbReference type="Pfam" id="PF00578">
    <property type="entry name" value="AhpC-TSA"/>
    <property type="match status" value="1"/>
</dbReference>
<dbReference type="GO" id="GO:0004601">
    <property type="term" value="F:peroxidase activity"/>
    <property type="evidence" value="ECO:0007669"/>
    <property type="project" value="UniProtKB-KW"/>
</dbReference>
<proteinExistence type="inferred from homology"/>
<protein>
    <recommendedName>
        <fullName evidence="3">thioredoxin-dependent peroxiredoxin</fullName>
        <ecNumber evidence="3">1.11.1.24</ecNumber>
    </recommendedName>
    <alternativeName>
        <fullName evidence="11">Bacterioferritin comigratory protein</fullName>
    </alternativeName>
    <alternativeName>
        <fullName evidence="9">Thioredoxin peroxidase</fullName>
    </alternativeName>
</protein>
<dbReference type="EC" id="1.11.1.24" evidence="3"/>
<dbReference type="PROSITE" id="PS51352">
    <property type="entry name" value="THIOREDOXIN_2"/>
    <property type="match status" value="1"/>
</dbReference>
<evidence type="ECO:0000256" key="4">
    <source>
        <dbReference type="ARBA" id="ARBA00022559"/>
    </source>
</evidence>
<sequence length="158" mass="16506">MTRLQPGDAAPDFTLPDAHGVPVSLAEARAGADKGVVVYFYPKAGTPGCTTEACDFRDNLASLAGAGYTVVGVSADPQDEVRAFVEAEHLTFPLLSDADHAVADAYGTWGPKTVGDRTFDGVHRCTFVVDPDGTLRLAEYDVDATGHVAALRAQLVGA</sequence>
<evidence type="ECO:0000313" key="14">
    <source>
        <dbReference type="EMBL" id="GAA1741272.1"/>
    </source>
</evidence>
<dbReference type="Gene3D" id="3.40.30.10">
    <property type="entry name" value="Glutaredoxin"/>
    <property type="match status" value="1"/>
</dbReference>
<keyword evidence="6" id="KW-0560">Oxidoreductase</keyword>
<feature type="domain" description="Thioredoxin" evidence="13">
    <location>
        <begin position="4"/>
        <end position="158"/>
    </location>
</feature>
<dbReference type="Proteomes" id="UP001501138">
    <property type="component" value="Unassembled WGS sequence"/>
</dbReference>
<evidence type="ECO:0000256" key="2">
    <source>
        <dbReference type="ARBA" id="ARBA00011245"/>
    </source>
</evidence>
<dbReference type="CDD" id="cd03017">
    <property type="entry name" value="PRX_BCP"/>
    <property type="match status" value="1"/>
</dbReference>
<dbReference type="InterPro" id="IPR036249">
    <property type="entry name" value="Thioredoxin-like_sf"/>
</dbReference>
<keyword evidence="7" id="KW-1015">Disulfide bond</keyword>
<evidence type="ECO:0000256" key="11">
    <source>
        <dbReference type="ARBA" id="ARBA00041373"/>
    </source>
</evidence>
<reference evidence="14 15" key="1">
    <citation type="journal article" date="2019" name="Int. J. Syst. Evol. Microbiol.">
        <title>The Global Catalogue of Microorganisms (GCM) 10K type strain sequencing project: providing services to taxonomists for standard genome sequencing and annotation.</title>
        <authorList>
            <consortium name="The Broad Institute Genomics Platform"/>
            <consortium name="The Broad Institute Genome Sequencing Center for Infectious Disease"/>
            <person name="Wu L."/>
            <person name="Ma J."/>
        </authorList>
    </citation>
    <scope>NUCLEOTIDE SEQUENCE [LARGE SCALE GENOMIC DNA]</scope>
    <source>
        <strain evidence="14 15">JCM 15589</strain>
    </source>
</reference>
<comment type="similarity">
    <text evidence="10">Belongs to the peroxiredoxin family. BCP/PrxQ subfamily.</text>
</comment>
<dbReference type="InterPro" id="IPR024706">
    <property type="entry name" value="Peroxiredoxin_AhpC-typ"/>
</dbReference>
<comment type="catalytic activity">
    <reaction evidence="12">
        <text>a hydroperoxide + [thioredoxin]-dithiol = an alcohol + [thioredoxin]-disulfide + H2O</text>
        <dbReference type="Rhea" id="RHEA:62620"/>
        <dbReference type="Rhea" id="RHEA-COMP:10698"/>
        <dbReference type="Rhea" id="RHEA-COMP:10700"/>
        <dbReference type="ChEBI" id="CHEBI:15377"/>
        <dbReference type="ChEBI" id="CHEBI:29950"/>
        <dbReference type="ChEBI" id="CHEBI:30879"/>
        <dbReference type="ChEBI" id="CHEBI:35924"/>
        <dbReference type="ChEBI" id="CHEBI:50058"/>
        <dbReference type="EC" id="1.11.1.24"/>
    </reaction>
</comment>
<organism evidence="14 15">
    <name type="scientific">Isoptericola hypogeus</name>
    <dbReference type="NCBI Taxonomy" id="300179"/>
    <lineage>
        <taxon>Bacteria</taxon>
        <taxon>Bacillati</taxon>
        <taxon>Actinomycetota</taxon>
        <taxon>Actinomycetes</taxon>
        <taxon>Micrococcales</taxon>
        <taxon>Promicromonosporaceae</taxon>
        <taxon>Isoptericola</taxon>
    </lineage>
</organism>
<dbReference type="PANTHER" id="PTHR42801">
    <property type="entry name" value="THIOREDOXIN-DEPENDENT PEROXIDE REDUCTASE"/>
    <property type="match status" value="1"/>
</dbReference>
<dbReference type="InterPro" id="IPR013766">
    <property type="entry name" value="Thioredoxin_domain"/>
</dbReference>
<comment type="caution">
    <text evidence="14">The sequence shown here is derived from an EMBL/GenBank/DDBJ whole genome shotgun (WGS) entry which is preliminary data.</text>
</comment>
<gene>
    <name evidence="14" type="primary">bcp_2</name>
    <name evidence="14" type="ORF">GCM10009809_41020</name>
</gene>
<keyword evidence="4 14" id="KW-0575">Peroxidase</keyword>
<comment type="subunit">
    <text evidence="2">Monomer.</text>
</comment>
<evidence type="ECO:0000256" key="3">
    <source>
        <dbReference type="ARBA" id="ARBA00013017"/>
    </source>
</evidence>
<evidence type="ECO:0000313" key="15">
    <source>
        <dbReference type="Proteomes" id="UP001501138"/>
    </source>
</evidence>
<dbReference type="NCBIfam" id="NF006960">
    <property type="entry name" value="PRK09437.1"/>
    <property type="match status" value="1"/>
</dbReference>
<evidence type="ECO:0000256" key="8">
    <source>
        <dbReference type="ARBA" id="ARBA00023284"/>
    </source>
</evidence>
<comment type="function">
    <text evidence="1">Thiol-specific peroxidase that catalyzes the reduction of hydrogen peroxide and organic hydroperoxides to water and alcohols, respectively. Plays a role in cell protection against oxidative stress by detoxifying peroxides and as sensor of hydrogen peroxide-mediated signaling events.</text>
</comment>
<dbReference type="PIRSF" id="PIRSF000239">
    <property type="entry name" value="AHPC"/>
    <property type="match status" value="1"/>
</dbReference>
<dbReference type="PANTHER" id="PTHR42801:SF4">
    <property type="entry name" value="AHPC_TSA FAMILY PROTEIN"/>
    <property type="match status" value="1"/>
</dbReference>
<evidence type="ECO:0000256" key="5">
    <source>
        <dbReference type="ARBA" id="ARBA00022862"/>
    </source>
</evidence>
<evidence type="ECO:0000256" key="10">
    <source>
        <dbReference type="ARBA" id="ARBA00038489"/>
    </source>
</evidence>
<evidence type="ECO:0000256" key="7">
    <source>
        <dbReference type="ARBA" id="ARBA00023157"/>
    </source>
</evidence>
<evidence type="ECO:0000259" key="13">
    <source>
        <dbReference type="PROSITE" id="PS51352"/>
    </source>
</evidence>
<keyword evidence="5" id="KW-0049">Antioxidant</keyword>
<keyword evidence="8" id="KW-0676">Redox-active center</keyword>
<dbReference type="EMBL" id="BAAAPM010000010">
    <property type="protein sequence ID" value="GAA1741272.1"/>
    <property type="molecule type" value="Genomic_DNA"/>
</dbReference>
<evidence type="ECO:0000256" key="9">
    <source>
        <dbReference type="ARBA" id="ARBA00032824"/>
    </source>
</evidence>
<evidence type="ECO:0000256" key="1">
    <source>
        <dbReference type="ARBA" id="ARBA00003330"/>
    </source>
</evidence>
<evidence type="ECO:0000256" key="12">
    <source>
        <dbReference type="ARBA" id="ARBA00049091"/>
    </source>
</evidence>
<accession>A0ABN2JWH2</accession>
<keyword evidence="15" id="KW-1185">Reference proteome</keyword>
<name>A0ABN2JWH2_9MICO</name>
<dbReference type="InterPro" id="IPR050924">
    <property type="entry name" value="Peroxiredoxin_BCP/PrxQ"/>
</dbReference>
<evidence type="ECO:0000256" key="6">
    <source>
        <dbReference type="ARBA" id="ARBA00023002"/>
    </source>
</evidence>
<dbReference type="SUPFAM" id="SSF52833">
    <property type="entry name" value="Thioredoxin-like"/>
    <property type="match status" value="1"/>
</dbReference>